<name>A0A916ZII3_9HYPH</name>
<dbReference type="Gene3D" id="3.30.420.40">
    <property type="match status" value="2"/>
</dbReference>
<dbReference type="NCBIfam" id="TIGR01312">
    <property type="entry name" value="XylB"/>
    <property type="match status" value="1"/>
</dbReference>
<evidence type="ECO:0000313" key="13">
    <source>
        <dbReference type="Proteomes" id="UP000644699"/>
    </source>
</evidence>
<feature type="domain" description="Carbohydrate kinase FGGY N-terminal" evidence="10">
    <location>
        <begin position="1"/>
        <end position="243"/>
    </location>
</feature>
<accession>A0A916ZII3</accession>
<dbReference type="EC" id="2.7.1.17" evidence="8 9"/>
<comment type="catalytic activity">
    <reaction evidence="8 9">
        <text>D-xylulose + ATP = D-xylulose 5-phosphate + ADP + H(+)</text>
        <dbReference type="Rhea" id="RHEA:10964"/>
        <dbReference type="ChEBI" id="CHEBI:15378"/>
        <dbReference type="ChEBI" id="CHEBI:17140"/>
        <dbReference type="ChEBI" id="CHEBI:30616"/>
        <dbReference type="ChEBI" id="CHEBI:57737"/>
        <dbReference type="ChEBI" id="CHEBI:456216"/>
        <dbReference type="EC" id="2.7.1.17"/>
    </reaction>
</comment>
<evidence type="ECO:0000256" key="1">
    <source>
        <dbReference type="ARBA" id="ARBA00009156"/>
    </source>
</evidence>
<dbReference type="GO" id="GO:0005524">
    <property type="term" value="F:ATP binding"/>
    <property type="evidence" value="ECO:0007669"/>
    <property type="project" value="UniProtKB-UniRule"/>
</dbReference>
<reference evidence="12" key="2">
    <citation type="submission" date="2020-09" db="EMBL/GenBank/DDBJ databases">
        <authorList>
            <person name="Sun Q."/>
            <person name="Zhou Y."/>
        </authorList>
    </citation>
    <scope>NUCLEOTIDE SEQUENCE</scope>
    <source>
        <strain evidence="12">CGMCC 1.15367</strain>
    </source>
</reference>
<keyword evidence="13" id="KW-1185">Reference proteome</keyword>
<feature type="active site" description="Proton acceptor" evidence="8">
    <location>
        <position position="236"/>
    </location>
</feature>
<comment type="similarity">
    <text evidence="1 8 9">Belongs to the FGGY kinase family.</text>
</comment>
<dbReference type="Pfam" id="PF02782">
    <property type="entry name" value="FGGY_C"/>
    <property type="match status" value="1"/>
</dbReference>
<protein>
    <recommendedName>
        <fullName evidence="8 9">Xylulose kinase</fullName>
        <shortName evidence="8 9">Xylulokinase</shortName>
        <ecNumber evidence="8 9">2.7.1.17</ecNumber>
    </recommendedName>
</protein>
<evidence type="ECO:0000256" key="8">
    <source>
        <dbReference type="HAMAP-Rule" id="MF_02220"/>
    </source>
</evidence>
<dbReference type="HAMAP" id="MF_02220">
    <property type="entry name" value="XylB"/>
    <property type="match status" value="1"/>
</dbReference>
<dbReference type="GO" id="GO:0005998">
    <property type="term" value="P:xylulose catabolic process"/>
    <property type="evidence" value="ECO:0007669"/>
    <property type="project" value="UniProtKB-UniRule"/>
</dbReference>
<keyword evidence="5 8" id="KW-0418">Kinase</keyword>
<dbReference type="InterPro" id="IPR050406">
    <property type="entry name" value="FGGY_Carb_Kinase"/>
</dbReference>
<dbReference type="InterPro" id="IPR018485">
    <property type="entry name" value="FGGY_C"/>
</dbReference>
<evidence type="ECO:0000313" key="12">
    <source>
        <dbReference type="EMBL" id="GGD98571.1"/>
    </source>
</evidence>
<dbReference type="Proteomes" id="UP000644699">
    <property type="component" value="Unassembled WGS sequence"/>
</dbReference>
<evidence type="ECO:0000259" key="10">
    <source>
        <dbReference type="Pfam" id="PF00370"/>
    </source>
</evidence>
<dbReference type="SUPFAM" id="SSF53067">
    <property type="entry name" value="Actin-like ATPase domain"/>
    <property type="match status" value="2"/>
</dbReference>
<feature type="domain" description="Carbohydrate kinase FGGY C-terminal" evidence="11">
    <location>
        <begin position="254"/>
        <end position="439"/>
    </location>
</feature>
<evidence type="ECO:0000256" key="2">
    <source>
        <dbReference type="ARBA" id="ARBA00022629"/>
    </source>
</evidence>
<organism evidence="12 13">
    <name type="scientific">Aureimonas endophytica</name>
    <dbReference type="NCBI Taxonomy" id="2027858"/>
    <lineage>
        <taxon>Bacteria</taxon>
        <taxon>Pseudomonadati</taxon>
        <taxon>Pseudomonadota</taxon>
        <taxon>Alphaproteobacteria</taxon>
        <taxon>Hyphomicrobiales</taxon>
        <taxon>Aurantimonadaceae</taxon>
        <taxon>Aureimonas</taxon>
    </lineage>
</organism>
<dbReference type="GO" id="GO:0042732">
    <property type="term" value="P:D-xylose metabolic process"/>
    <property type="evidence" value="ECO:0007669"/>
    <property type="project" value="UniProtKB-KW"/>
</dbReference>
<keyword evidence="7 8" id="KW-0119">Carbohydrate metabolism</keyword>
<evidence type="ECO:0000256" key="6">
    <source>
        <dbReference type="ARBA" id="ARBA00022840"/>
    </source>
</evidence>
<dbReference type="EMBL" id="BMIQ01000002">
    <property type="protein sequence ID" value="GGD98571.1"/>
    <property type="molecule type" value="Genomic_DNA"/>
</dbReference>
<dbReference type="PIRSF" id="PIRSF000538">
    <property type="entry name" value="GlpK"/>
    <property type="match status" value="1"/>
</dbReference>
<evidence type="ECO:0000256" key="7">
    <source>
        <dbReference type="ARBA" id="ARBA00023277"/>
    </source>
</evidence>
<dbReference type="AlphaFoldDB" id="A0A916ZII3"/>
<dbReference type="RefSeq" id="WP_188907758.1">
    <property type="nucleotide sequence ID" value="NZ_BMIQ01000002.1"/>
</dbReference>
<dbReference type="InterPro" id="IPR000577">
    <property type="entry name" value="Carb_kinase_FGGY"/>
</dbReference>
<evidence type="ECO:0000256" key="4">
    <source>
        <dbReference type="ARBA" id="ARBA00022741"/>
    </source>
</evidence>
<evidence type="ECO:0000256" key="3">
    <source>
        <dbReference type="ARBA" id="ARBA00022679"/>
    </source>
</evidence>
<dbReference type="GO" id="GO:0004856">
    <property type="term" value="F:D-xylulokinase activity"/>
    <property type="evidence" value="ECO:0007669"/>
    <property type="project" value="UniProtKB-UniRule"/>
</dbReference>
<dbReference type="CDD" id="cd07808">
    <property type="entry name" value="ASKHA_NBD_FGGY_EcXK-like"/>
    <property type="match status" value="1"/>
</dbReference>
<feature type="site" description="Important for activity" evidence="8">
    <location>
        <position position="6"/>
    </location>
</feature>
<sequence>MFLGIDIGTTATKAALFDASFARVAAATSVYEVDQPRPGVSEIDPGLWLAACRETLAAIRAAAPAAFAATRAIGLSGQMHSIVTLDAGDRLLRPAILWNDARGVEEAAHLAQALPAIGTETGVLPMPSFSAAKLLWLARHAPEDMRRLARVGFAKDYVRHWLTGEWATDVSDAAGGQLLDEAARDWSDAVLGAIGLDRAVLPRLLEGPAPAGRLRGALAAELGLPAGIPVATGGGDAATGALGLGCVSAGDSFVSLGTGTILVSVQERYRPEPASLLHTFAHCVPGRWYQMAAMLNGASCLAWAARLCGEPSVEGLLGRAEALGPGPGRVLFQPYLRGERTPHNDVEARGAFLNLEAGTEAPDLARAVLEGVAFSLRQGRDLMRAAGTATGAIRLIGGGARSAYWRRVIATVLDEPLHLVADADFAGASGAARLGAMAAGEAPARCMDAPPVAAVDEPDPMTAAAYAERYALWRELYPALRRFQ</sequence>
<reference evidence="12" key="1">
    <citation type="journal article" date="2014" name="Int. J. Syst. Evol. Microbiol.">
        <title>Complete genome sequence of Corynebacterium casei LMG S-19264T (=DSM 44701T), isolated from a smear-ripened cheese.</title>
        <authorList>
            <consortium name="US DOE Joint Genome Institute (JGI-PGF)"/>
            <person name="Walter F."/>
            <person name="Albersmeier A."/>
            <person name="Kalinowski J."/>
            <person name="Ruckert C."/>
        </authorList>
    </citation>
    <scope>NUCLEOTIDE SEQUENCE</scope>
    <source>
        <strain evidence="12">CGMCC 1.15367</strain>
    </source>
</reference>
<comment type="function">
    <text evidence="8">Catalyzes the phosphorylation of D-xylulose to D-xylulose 5-phosphate.</text>
</comment>
<dbReference type="Pfam" id="PF00370">
    <property type="entry name" value="FGGY_N"/>
    <property type="match status" value="1"/>
</dbReference>
<evidence type="ECO:0000256" key="5">
    <source>
        <dbReference type="ARBA" id="ARBA00022777"/>
    </source>
</evidence>
<keyword evidence="2 8" id="KW-0859">Xylose metabolism</keyword>
<dbReference type="InterPro" id="IPR006000">
    <property type="entry name" value="Xylulokinase"/>
</dbReference>
<comment type="caution">
    <text evidence="12">The sequence shown here is derived from an EMBL/GenBank/DDBJ whole genome shotgun (WGS) entry which is preliminary data.</text>
</comment>
<dbReference type="PANTHER" id="PTHR43095">
    <property type="entry name" value="SUGAR KINASE"/>
    <property type="match status" value="1"/>
</dbReference>
<gene>
    <name evidence="12" type="primary">dalK</name>
    <name evidence="8 9" type="synonym">xylB</name>
    <name evidence="12" type="ORF">GCM10011390_16690</name>
</gene>
<keyword evidence="3 8" id="KW-0808">Transferase</keyword>
<feature type="binding site" evidence="8">
    <location>
        <begin position="79"/>
        <end position="80"/>
    </location>
    <ligand>
        <name>substrate</name>
    </ligand>
</feature>
<evidence type="ECO:0000259" key="11">
    <source>
        <dbReference type="Pfam" id="PF02782"/>
    </source>
</evidence>
<dbReference type="InterPro" id="IPR018484">
    <property type="entry name" value="FGGY_N"/>
</dbReference>
<dbReference type="PANTHER" id="PTHR43095:SF6">
    <property type="entry name" value="XYLULOSE KINASE"/>
    <property type="match status" value="1"/>
</dbReference>
<dbReference type="InterPro" id="IPR018483">
    <property type="entry name" value="Carb_kinase_FGGY_CS"/>
</dbReference>
<proteinExistence type="inferred from homology"/>
<keyword evidence="6 8" id="KW-0067">ATP-binding</keyword>
<dbReference type="PROSITE" id="PS00933">
    <property type="entry name" value="FGGY_KINASES_1"/>
    <property type="match status" value="1"/>
</dbReference>
<dbReference type="InterPro" id="IPR043129">
    <property type="entry name" value="ATPase_NBD"/>
</dbReference>
<evidence type="ECO:0000256" key="9">
    <source>
        <dbReference type="RuleBase" id="RU364073"/>
    </source>
</evidence>
<keyword evidence="4 8" id="KW-0547">Nucleotide-binding</keyword>